<feature type="chain" id="PRO_5016250053" evidence="1">
    <location>
        <begin position="20"/>
        <end position="398"/>
    </location>
</feature>
<name>A0A318SX30_9RHOB</name>
<feature type="domain" description="Glucose/Sorbosone dehydrogenase" evidence="2">
    <location>
        <begin position="66"/>
        <end position="393"/>
    </location>
</feature>
<sequence length="398" mass="42262">MTTRLTLALAALLPACAAAQDAVPTGAPVEQGPKNADFEPAFENQTRAPALAETAVSPTTVVDGLVHPWGIAPLPEGGWLVTERAGRLRVLGEDGSLSEPLSGLPQVDAREQGGMLDVTTGPDFGSDRMVYFTYSKQVEGGTVTAVARGTLAEDLSGLSGVEDIFLQTPPADTPAHYGSRLMFDGEGHLFVSMGEHFSDANRQLAQDNSTTYGKVIRILPDGSIPEGNPQLEGWEPAIWSTGHRNPQGLAMDADGQLWEIEHGPAGGDELNLVEPGLNYGWPEVSYGLRYDGGAIGSAQARAEGFEEPVYYWDPVIAPSGAQFYDADAFEGWEGDLLIASLRPGGVVRLQIKDGRVVGEERIATDLGRVRDVEVAPNGDVLALTDYDNGAVVRISPAQ</sequence>
<dbReference type="RefSeq" id="WP_110813491.1">
    <property type="nucleotide sequence ID" value="NZ_QJTE01000002.1"/>
</dbReference>
<proteinExistence type="predicted"/>
<protein>
    <submittedName>
        <fullName evidence="3">Glucose/arabinose dehydrogenase</fullName>
    </submittedName>
</protein>
<dbReference type="PANTHER" id="PTHR19328">
    <property type="entry name" value="HEDGEHOG-INTERACTING PROTEIN"/>
    <property type="match status" value="1"/>
</dbReference>
<dbReference type="InterPro" id="IPR012938">
    <property type="entry name" value="Glc/Sorbosone_DH"/>
</dbReference>
<feature type="signal peptide" evidence="1">
    <location>
        <begin position="1"/>
        <end position="19"/>
    </location>
</feature>
<dbReference type="SUPFAM" id="SSF50952">
    <property type="entry name" value="Soluble quinoprotein glucose dehydrogenase"/>
    <property type="match status" value="1"/>
</dbReference>
<dbReference type="Gene3D" id="2.120.10.30">
    <property type="entry name" value="TolB, C-terminal domain"/>
    <property type="match status" value="1"/>
</dbReference>
<dbReference type="AlphaFoldDB" id="A0A318SX30"/>
<evidence type="ECO:0000313" key="4">
    <source>
        <dbReference type="Proteomes" id="UP000248311"/>
    </source>
</evidence>
<dbReference type="PANTHER" id="PTHR19328:SF75">
    <property type="entry name" value="ALDOSE SUGAR DEHYDROGENASE YLII"/>
    <property type="match status" value="1"/>
</dbReference>
<dbReference type="OrthoDB" id="9770043at2"/>
<reference evidence="3 4" key="1">
    <citation type="submission" date="2018-06" db="EMBL/GenBank/DDBJ databases">
        <title>Genomic Encyclopedia of Type Strains, Phase III (KMG-III): the genomes of soil and plant-associated and newly described type strains.</title>
        <authorList>
            <person name="Whitman W."/>
        </authorList>
    </citation>
    <scope>NUCLEOTIDE SEQUENCE [LARGE SCALE GENOMIC DNA]</scope>
    <source>
        <strain evidence="3 4">CECT 9025</strain>
    </source>
</reference>
<organism evidence="3 4">
    <name type="scientific">Pseudoroseicyclus aestuarii</name>
    <dbReference type="NCBI Taxonomy" id="1795041"/>
    <lineage>
        <taxon>Bacteria</taxon>
        <taxon>Pseudomonadati</taxon>
        <taxon>Pseudomonadota</taxon>
        <taxon>Alphaproteobacteria</taxon>
        <taxon>Rhodobacterales</taxon>
        <taxon>Paracoccaceae</taxon>
        <taxon>Pseudoroseicyclus</taxon>
    </lineage>
</organism>
<dbReference type="Proteomes" id="UP000248311">
    <property type="component" value="Unassembled WGS sequence"/>
</dbReference>
<dbReference type="InterPro" id="IPR011042">
    <property type="entry name" value="6-blade_b-propeller_TolB-like"/>
</dbReference>
<evidence type="ECO:0000259" key="2">
    <source>
        <dbReference type="Pfam" id="PF07995"/>
    </source>
</evidence>
<keyword evidence="1" id="KW-0732">Signal</keyword>
<evidence type="ECO:0000256" key="1">
    <source>
        <dbReference type="SAM" id="SignalP"/>
    </source>
</evidence>
<comment type="caution">
    <text evidence="3">The sequence shown here is derived from an EMBL/GenBank/DDBJ whole genome shotgun (WGS) entry which is preliminary data.</text>
</comment>
<dbReference type="Pfam" id="PF07995">
    <property type="entry name" value="GSDH"/>
    <property type="match status" value="1"/>
</dbReference>
<dbReference type="EMBL" id="QJTE01000002">
    <property type="protein sequence ID" value="PYE84387.1"/>
    <property type="molecule type" value="Genomic_DNA"/>
</dbReference>
<evidence type="ECO:0000313" key="3">
    <source>
        <dbReference type="EMBL" id="PYE84387.1"/>
    </source>
</evidence>
<keyword evidence="4" id="KW-1185">Reference proteome</keyword>
<gene>
    <name evidence="3" type="ORF">DFP88_102185</name>
</gene>
<accession>A0A318SX30</accession>
<dbReference type="InterPro" id="IPR011041">
    <property type="entry name" value="Quinoprot_gluc/sorb_DH_b-prop"/>
</dbReference>